<dbReference type="NCBIfam" id="TIGR01353">
    <property type="entry name" value="dGTP_triPase"/>
    <property type="match status" value="1"/>
</dbReference>
<dbReference type="PROSITE" id="PS51831">
    <property type="entry name" value="HD"/>
    <property type="match status" value="1"/>
</dbReference>
<dbReference type="InterPro" id="IPR006261">
    <property type="entry name" value="dGTPase"/>
</dbReference>
<dbReference type="SMART" id="SM00471">
    <property type="entry name" value="HDc"/>
    <property type="match status" value="1"/>
</dbReference>
<sequence>MDQGTQAAAGYTDADRERWVAEDPAQKRADRHDFARDRARVVHSAALRRLAATTQVVQPTSDDFVRNRLTHSLEVAQIGREFGAALGCDADVVDTACLAHDIGHPPFGHNGEQVLDELAADVGGFEGNAQTLRVLTRLEAKRSHPDGRPSGLNLTRASLDAVLKYPWHRDGSGTAKFGVYADDTPVFEWVRQGAPSGQPRRRCLEAQVMDWSDDVAYCVHDVEDAIASGRVDPRALRSADVQADVADLAHRWYAPDLDPEQVRDGLCDVLDSGWVPLQHTGTRSDLAALKDMTSRLIGHFVHTVETATRDRHGPGPLRRYAADLVVPDGVRAQAAGLKAVAAHFVMLSEERRVVMHSEREVLATLVERYTLDPGLLDPLHREAYEAATDDGGARRAVLDQVASLSDARALSVLSRTAPGGMP</sequence>
<keyword evidence="1" id="KW-0378">Hydrolase</keyword>
<keyword evidence="5" id="KW-1185">Reference proteome</keyword>
<gene>
    <name evidence="4" type="ORF">ACFFN0_01090</name>
</gene>
<comment type="caution">
    <text evidence="4">The sequence shown here is derived from an EMBL/GenBank/DDBJ whole genome shotgun (WGS) entry which is preliminary data.</text>
</comment>
<feature type="compositionally biased region" description="Basic and acidic residues" evidence="2">
    <location>
        <begin position="13"/>
        <end position="32"/>
    </location>
</feature>
<dbReference type="PANTHER" id="PTHR11373:SF32">
    <property type="entry name" value="DEOXYGUANOSINETRIPHOSPHATE TRIPHOSPHOHYDROLASE"/>
    <property type="match status" value="1"/>
</dbReference>
<dbReference type="CDD" id="cd00077">
    <property type="entry name" value="HDc"/>
    <property type="match status" value="1"/>
</dbReference>
<dbReference type="PANTHER" id="PTHR11373">
    <property type="entry name" value="DEOXYNUCLEOSIDE TRIPHOSPHATE TRIPHOSPHOHYDROLASE"/>
    <property type="match status" value="1"/>
</dbReference>
<feature type="domain" description="HD" evidence="3">
    <location>
        <begin position="68"/>
        <end position="218"/>
    </location>
</feature>
<dbReference type="Gene3D" id="1.10.3210.10">
    <property type="entry name" value="Hypothetical protein af1432"/>
    <property type="match status" value="1"/>
</dbReference>
<name>A0ABV5UYQ1_9MICO</name>
<dbReference type="Pfam" id="PF13286">
    <property type="entry name" value="HD_assoc"/>
    <property type="match status" value="1"/>
</dbReference>
<proteinExistence type="predicted"/>
<organism evidence="4 5">
    <name type="scientific">Ornithinimicrobium kibberense</name>
    <dbReference type="NCBI Taxonomy" id="282060"/>
    <lineage>
        <taxon>Bacteria</taxon>
        <taxon>Bacillati</taxon>
        <taxon>Actinomycetota</taxon>
        <taxon>Actinomycetes</taxon>
        <taxon>Micrococcales</taxon>
        <taxon>Ornithinimicrobiaceae</taxon>
        <taxon>Ornithinimicrobium</taxon>
    </lineage>
</organism>
<accession>A0ABV5UYQ1</accession>
<dbReference type="InterPro" id="IPR006674">
    <property type="entry name" value="HD_domain"/>
</dbReference>
<dbReference type="InterPro" id="IPR026875">
    <property type="entry name" value="PHydrolase_assoc_dom"/>
</dbReference>
<evidence type="ECO:0000256" key="2">
    <source>
        <dbReference type="SAM" id="MobiDB-lite"/>
    </source>
</evidence>
<dbReference type="NCBIfam" id="NF002829">
    <property type="entry name" value="PRK03007.1"/>
    <property type="match status" value="1"/>
</dbReference>
<dbReference type="EMBL" id="JBHMAX010000002">
    <property type="protein sequence ID" value="MFB9730635.1"/>
    <property type="molecule type" value="Genomic_DNA"/>
</dbReference>
<evidence type="ECO:0000259" key="3">
    <source>
        <dbReference type="PROSITE" id="PS51831"/>
    </source>
</evidence>
<evidence type="ECO:0000256" key="1">
    <source>
        <dbReference type="ARBA" id="ARBA00022801"/>
    </source>
</evidence>
<dbReference type="Pfam" id="PF01966">
    <property type="entry name" value="HD"/>
    <property type="match status" value="1"/>
</dbReference>
<evidence type="ECO:0000313" key="4">
    <source>
        <dbReference type="EMBL" id="MFB9730635.1"/>
    </source>
</evidence>
<protein>
    <submittedName>
        <fullName evidence="4">Deoxyguanosinetriphosphate triphosphohydrolase</fullName>
    </submittedName>
</protein>
<reference evidence="4 5" key="1">
    <citation type="submission" date="2024-09" db="EMBL/GenBank/DDBJ databases">
        <authorList>
            <person name="Sun Q."/>
            <person name="Mori K."/>
        </authorList>
    </citation>
    <scope>NUCLEOTIDE SEQUENCE [LARGE SCALE GENOMIC DNA]</scope>
    <source>
        <strain evidence="4 5">JCM 12763</strain>
    </source>
</reference>
<dbReference type="Proteomes" id="UP001589613">
    <property type="component" value="Unassembled WGS sequence"/>
</dbReference>
<dbReference type="SUPFAM" id="SSF109604">
    <property type="entry name" value="HD-domain/PDEase-like"/>
    <property type="match status" value="1"/>
</dbReference>
<feature type="region of interest" description="Disordered" evidence="2">
    <location>
        <begin position="1"/>
        <end position="32"/>
    </location>
</feature>
<dbReference type="RefSeq" id="WP_141337422.1">
    <property type="nucleotide sequence ID" value="NZ_JBHMAX010000002.1"/>
</dbReference>
<dbReference type="InterPro" id="IPR003607">
    <property type="entry name" value="HD/PDEase_dom"/>
</dbReference>
<evidence type="ECO:0000313" key="5">
    <source>
        <dbReference type="Proteomes" id="UP001589613"/>
    </source>
</evidence>
<dbReference type="InterPro" id="IPR050135">
    <property type="entry name" value="dGTPase-like"/>
</dbReference>